<keyword evidence="1" id="KW-0472">Membrane</keyword>
<gene>
    <name evidence="2" type="ORF">D9619_010308</name>
</gene>
<dbReference type="Proteomes" id="UP000567179">
    <property type="component" value="Unassembled WGS sequence"/>
</dbReference>
<keyword evidence="1" id="KW-0812">Transmembrane</keyword>
<proteinExistence type="predicted"/>
<reference evidence="2 3" key="1">
    <citation type="journal article" date="2020" name="ISME J.">
        <title>Uncovering the hidden diversity of litter-decomposition mechanisms in mushroom-forming fungi.</title>
        <authorList>
            <person name="Floudas D."/>
            <person name="Bentzer J."/>
            <person name="Ahren D."/>
            <person name="Johansson T."/>
            <person name="Persson P."/>
            <person name="Tunlid A."/>
        </authorList>
    </citation>
    <scope>NUCLEOTIDE SEQUENCE [LARGE SCALE GENOMIC DNA]</scope>
    <source>
        <strain evidence="2 3">CBS 101986</strain>
    </source>
</reference>
<dbReference type="AlphaFoldDB" id="A0A8H5AS17"/>
<evidence type="ECO:0008006" key="4">
    <source>
        <dbReference type="Google" id="ProtNLM"/>
    </source>
</evidence>
<sequence>MPSQLKFWRKGEAHRTTITRHNHETHSLLGADPSELHLVKSAHDDVRPSSSCPSMACNIIAVLLCITCVALNWLISITYSTCRSSPDFRSVSREQYHALRRPSPFLGFDSIPRASPPIPRMLINYPMAIALVNSSRPEQVFSDDPQQHMTETGTVSPEVRPVVLTNEIGVIVQFRAMDYQMERCELHIKMAGADTATLPGSKTIGVYRLASDKPLDTKSLSYSNRPARIATIGRFSVAPASPVDWHHEFRCIWDSISTFEVAFLGQGMQEFDDGQDFTIQWWQDKDQSHPPQAIYLIQRESS</sequence>
<evidence type="ECO:0000313" key="3">
    <source>
        <dbReference type="Proteomes" id="UP000567179"/>
    </source>
</evidence>
<dbReference type="EMBL" id="JAACJJ010000058">
    <property type="protein sequence ID" value="KAF5309816.1"/>
    <property type="molecule type" value="Genomic_DNA"/>
</dbReference>
<evidence type="ECO:0000256" key="1">
    <source>
        <dbReference type="SAM" id="Phobius"/>
    </source>
</evidence>
<evidence type="ECO:0000313" key="2">
    <source>
        <dbReference type="EMBL" id="KAF5309816.1"/>
    </source>
</evidence>
<organism evidence="2 3">
    <name type="scientific">Psilocybe cf. subviscida</name>
    <dbReference type="NCBI Taxonomy" id="2480587"/>
    <lineage>
        <taxon>Eukaryota</taxon>
        <taxon>Fungi</taxon>
        <taxon>Dikarya</taxon>
        <taxon>Basidiomycota</taxon>
        <taxon>Agaricomycotina</taxon>
        <taxon>Agaricomycetes</taxon>
        <taxon>Agaricomycetidae</taxon>
        <taxon>Agaricales</taxon>
        <taxon>Agaricineae</taxon>
        <taxon>Strophariaceae</taxon>
        <taxon>Psilocybe</taxon>
    </lineage>
</organism>
<comment type="caution">
    <text evidence="2">The sequence shown here is derived from an EMBL/GenBank/DDBJ whole genome shotgun (WGS) entry which is preliminary data.</text>
</comment>
<name>A0A8H5AS17_9AGAR</name>
<dbReference type="OrthoDB" id="3350619at2759"/>
<keyword evidence="1" id="KW-1133">Transmembrane helix</keyword>
<feature type="transmembrane region" description="Helical" evidence="1">
    <location>
        <begin position="55"/>
        <end position="75"/>
    </location>
</feature>
<keyword evidence="3" id="KW-1185">Reference proteome</keyword>
<protein>
    <recommendedName>
        <fullName evidence="4">Ubiquitin 3 binding protein But2 C-terminal domain-containing protein</fullName>
    </recommendedName>
</protein>
<accession>A0A8H5AS17</accession>